<sequence>MIEDNIMKKIESPDQQFNKFDDEAAALNGMIYRGGSDAHSIEDDPEHIDIERYFRTLIMGSRDEGRRPDIPQQPESSPASRSTSSAQPQWVFDPLERIPSAPSVLFHPQQPLSFDSNVFALRTQSTSSTRTSTSETKRPRRAASGNDGSEVWDSGLDGDDKPTRAQRRTARRQKERDLVKSLDALIPPAAKSEQVKGVGTRALGESGRSQLTVLKDTADFLRLMKHDGLERQGAGSPDHKKAKEHGNDVKVSKEDIVSGLLASNTLLCVLLELPTWRIRHINEGFRDLLGLEKDEEKQNVVSLL</sequence>
<feature type="region of interest" description="Disordered" evidence="1">
    <location>
        <begin position="61"/>
        <end position="88"/>
    </location>
</feature>
<dbReference type="KEGG" id="gtt:GUITHDRAFT_155515"/>
<dbReference type="GeneID" id="17292065"/>
<dbReference type="AlphaFoldDB" id="L1IGJ9"/>
<feature type="compositionally biased region" description="Low complexity" evidence="1">
    <location>
        <begin position="73"/>
        <end position="88"/>
    </location>
</feature>
<feature type="compositionally biased region" description="Low complexity" evidence="1">
    <location>
        <begin position="123"/>
        <end position="134"/>
    </location>
</feature>
<evidence type="ECO:0000313" key="4">
    <source>
        <dbReference type="Proteomes" id="UP000011087"/>
    </source>
</evidence>
<dbReference type="HOGENOM" id="CLU_917006_0_0_1"/>
<feature type="region of interest" description="Disordered" evidence="1">
    <location>
        <begin position="123"/>
        <end position="176"/>
    </location>
</feature>
<evidence type="ECO:0000313" key="3">
    <source>
        <dbReference type="EnsemblProtists" id="EKX35343"/>
    </source>
</evidence>
<evidence type="ECO:0000256" key="1">
    <source>
        <dbReference type="SAM" id="MobiDB-lite"/>
    </source>
</evidence>
<feature type="non-terminal residue" evidence="2">
    <location>
        <position position="304"/>
    </location>
</feature>
<organism evidence="2">
    <name type="scientific">Guillardia theta (strain CCMP2712)</name>
    <name type="common">Cryptophyte</name>
    <dbReference type="NCBI Taxonomy" id="905079"/>
    <lineage>
        <taxon>Eukaryota</taxon>
        <taxon>Cryptophyceae</taxon>
        <taxon>Pyrenomonadales</taxon>
        <taxon>Geminigeraceae</taxon>
        <taxon>Guillardia</taxon>
    </lineage>
</organism>
<name>L1IGJ9_GUITC</name>
<proteinExistence type="predicted"/>
<reference evidence="3" key="3">
    <citation type="submission" date="2016-03" db="UniProtKB">
        <authorList>
            <consortium name="EnsemblProtists"/>
        </authorList>
    </citation>
    <scope>IDENTIFICATION</scope>
</reference>
<evidence type="ECO:0008006" key="5">
    <source>
        <dbReference type="Google" id="ProtNLM"/>
    </source>
</evidence>
<dbReference type="EMBL" id="JH993092">
    <property type="protein sequence ID" value="EKX35343.1"/>
    <property type="molecule type" value="Genomic_DNA"/>
</dbReference>
<evidence type="ECO:0000313" key="2">
    <source>
        <dbReference type="EMBL" id="EKX35343.1"/>
    </source>
</evidence>
<dbReference type="EnsemblProtists" id="EKX35343">
    <property type="protein sequence ID" value="EKX35343"/>
    <property type="gene ID" value="GUITHDRAFT_155515"/>
</dbReference>
<gene>
    <name evidence="2" type="ORF">GUITHDRAFT_155515</name>
</gene>
<keyword evidence="4" id="KW-1185">Reference proteome</keyword>
<protein>
    <recommendedName>
        <fullName evidence="5">BHLH domain-containing protein</fullName>
    </recommendedName>
</protein>
<accession>L1IGJ9</accession>
<reference evidence="2 4" key="1">
    <citation type="journal article" date="2012" name="Nature">
        <title>Algal genomes reveal evolutionary mosaicism and the fate of nucleomorphs.</title>
        <authorList>
            <consortium name="DOE Joint Genome Institute"/>
            <person name="Curtis B.A."/>
            <person name="Tanifuji G."/>
            <person name="Burki F."/>
            <person name="Gruber A."/>
            <person name="Irimia M."/>
            <person name="Maruyama S."/>
            <person name="Arias M.C."/>
            <person name="Ball S.G."/>
            <person name="Gile G.H."/>
            <person name="Hirakawa Y."/>
            <person name="Hopkins J.F."/>
            <person name="Kuo A."/>
            <person name="Rensing S.A."/>
            <person name="Schmutz J."/>
            <person name="Symeonidi A."/>
            <person name="Elias M."/>
            <person name="Eveleigh R.J."/>
            <person name="Herman E.K."/>
            <person name="Klute M.J."/>
            <person name="Nakayama T."/>
            <person name="Obornik M."/>
            <person name="Reyes-Prieto A."/>
            <person name="Armbrust E.V."/>
            <person name="Aves S.J."/>
            <person name="Beiko R.G."/>
            <person name="Coutinho P."/>
            <person name="Dacks J.B."/>
            <person name="Durnford D.G."/>
            <person name="Fast N.M."/>
            <person name="Green B.R."/>
            <person name="Grisdale C.J."/>
            <person name="Hempel F."/>
            <person name="Henrissat B."/>
            <person name="Hoppner M.P."/>
            <person name="Ishida K."/>
            <person name="Kim E."/>
            <person name="Koreny L."/>
            <person name="Kroth P.G."/>
            <person name="Liu Y."/>
            <person name="Malik S.B."/>
            <person name="Maier U.G."/>
            <person name="McRose D."/>
            <person name="Mock T."/>
            <person name="Neilson J.A."/>
            <person name="Onodera N.T."/>
            <person name="Poole A.M."/>
            <person name="Pritham E.J."/>
            <person name="Richards T.A."/>
            <person name="Rocap G."/>
            <person name="Roy S.W."/>
            <person name="Sarai C."/>
            <person name="Schaack S."/>
            <person name="Shirato S."/>
            <person name="Slamovits C.H."/>
            <person name="Spencer D.F."/>
            <person name="Suzuki S."/>
            <person name="Worden A.Z."/>
            <person name="Zauner S."/>
            <person name="Barry K."/>
            <person name="Bell C."/>
            <person name="Bharti A.K."/>
            <person name="Crow J.A."/>
            <person name="Grimwood J."/>
            <person name="Kramer R."/>
            <person name="Lindquist E."/>
            <person name="Lucas S."/>
            <person name="Salamov A."/>
            <person name="McFadden G.I."/>
            <person name="Lane C.E."/>
            <person name="Keeling P.J."/>
            <person name="Gray M.W."/>
            <person name="Grigoriev I.V."/>
            <person name="Archibald J.M."/>
        </authorList>
    </citation>
    <scope>NUCLEOTIDE SEQUENCE</scope>
    <source>
        <strain evidence="2 4">CCMP2712</strain>
    </source>
</reference>
<dbReference type="PaxDb" id="55529-EKX35343"/>
<dbReference type="Proteomes" id="UP000011087">
    <property type="component" value="Unassembled WGS sequence"/>
</dbReference>
<dbReference type="RefSeq" id="XP_005822323.1">
    <property type="nucleotide sequence ID" value="XM_005822266.1"/>
</dbReference>
<reference evidence="4" key="2">
    <citation type="submission" date="2012-11" db="EMBL/GenBank/DDBJ databases">
        <authorList>
            <person name="Kuo A."/>
            <person name="Curtis B.A."/>
            <person name="Tanifuji G."/>
            <person name="Burki F."/>
            <person name="Gruber A."/>
            <person name="Irimia M."/>
            <person name="Maruyama S."/>
            <person name="Arias M.C."/>
            <person name="Ball S.G."/>
            <person name="Gile G.H."/>
            <person name="Hirakawa Y."/>
            <person name="Hopkins J.F."/>
            <person name="Rensing S.A."/>
            <person name="Schmutz J."/>
            <person name="Symeonidi A."/>
            <person name="Elias M."/>
            <person name="Eveleigh R.J."/>
            <person name="Herman E.K."/>
            <person name="Klute M.J."/>
            <person name="Nakayama T."/>
            <person name="Obornik M."/>
            <person name="Reyes-Prieto A."/>
            <person name="Armbrust E.V."/>
            <person name="Aves S.J."/>
            <person name="Beiko R.G."/>
            <person name="Coutinho P."/>
            <person name="Dacks J.B."/>
            <person name="Durnford D.G."/>
            <person name="Fast N.M."/>
            <person name="Green B.R."/>
            <person name="Grisdale C."/>
            <person name="Hempe F."/>
            <person name="Henrissat B."/>
            <person name="Hoppner M.P."/>
            <person name="Ishida K.-I."/>
            <person name="Kim E."/>
            <person name="Koreny L."/>
            <person name="Kroth P.G."/>
            <person name="Liu Y."/>
            <person name="Malik S.-B."/>
            <person name="Maier U.G."/>
            <person name="McRose D."/>
            <person name="Mock T."/>
            <person name="Neilson J.A."/>
            <person name="Onodera N.T."/>
            <person name="Poole A.M."/>
            <person name="Pritham E.J."/>
            <person name="Richards T.A."/>
            <person name="Rocap G."/>
            <person name="Roy S.W."/>
            <person name="Sarai C."/>
            <person name="Schaack S."/>
            <person name="Shirato S."/>
            <person name="Slamovits C.H."/>
            <person name="Spencer D.F."/>
            <person name="Suzuki S."/>
            <person name="Worden A.Z."/>
            <person name="Zauner S."/>
            <person name="Barry K."/>
            <person name="Bell C."/>
            <person name="Bharti A.K."/>
            <person name="Crow J.A."/>
            <person name="Grimwood J."/>
            <person name="Kramer R."/>
            <person name="Lindquist E."/>
            <person name="Lucas S."/>
            <person name="Salamov A."/>
            <person name="McFadden G.I."/>
            <person name="Lane C.E."/>
            <person name="Keeling P.J."/>
            <person name="Gray M.W."/>
            <person name="Grigoriev I.V."/>
            <person name="Archibald J.M."/>
        </authorList>
    </citation>
    <scope>NUCLEOTIDE SEQUENCE</scope>
    <source>
        <strain evidence="4">CCMP2712</strain>
    </source>
</reference>